<proteinExistence type="predicted"/>
<reference evidence="3" key="1">
    <citation type="submission" date="2016-06" db="UniProtKB">
        <authorList>
            <consortium name="WormBaseParasite"/>
        </authorList>
    </citation>
    <scope>IDENTIFICATION</scope>
</reference>
<keyword evidence="2" id="KW-1185">Reference proteome</keyword>
<evidence type="ECO:0000313" key="2">
    <source>
        <dbReference type="Proteomes" id="UP000279833"/>
    </source>
</evidence>
<organism evidence="3">
    <name type="scientific">Schistosoma curassoni</name>
    <dbReference type="NCBI Taxonomy" id="6186"/>
    <lineage>
        <taxon>Eukaryota</taxon>
        <taxon>Metazoa</taxon>
        <taxon>Spiralia</taxon>
        <taxon>Lophotrochozoa</taxon>
        <taxon>Platyhelminthes</taxon>
        <taxon>Trematoda</taxon>
        <taxon>Digenea</taxon>
        <taxon>Strigeidida</taxon>
        <taxon>Schistosomatoidea</taxon>
        <taxon>Schistosomatidae</taxon>
        <taxon>Schistosoma</taxon>
    </lineage>
</organism>
<protein>
    <submittedName>
        <fullName evidence="3">Ovule protein</fullName>
    </submittedName>
</protein>
<sequence length="105" mass="11323">QINICSFFNNTTSTEFIIQANKANLLRLAIYICLDTGGNSGTKAVHIYVPKSSSFKFSRFSETLRERTSLPPSRLHSICGVGLPIAGQSIKTSSPSDAVNSKAEA</sequence>
<dbReference type="AlphaFoldDB" id="A0A183KME8"/>
<reference evidence="1 2" key="2">
    <citation type="submission" date="2018-11" db="EMBL/GenBank/DDBJ databases">
        <authorList>
            <consortium name="Pathogen Informatics"/>
        </authorList>
    </citation>
    <scope>NUCLEOTIDE SEQUENCE [LARGE SCALE GENOMIC DNA]</scope>
    <source>
        <strain evidence="1">Dakar</strain>
        <strain evidence="2">Dakar, Senegal</strain>
    </source>
</reference>
<dbReference type="EMBL" id="UZAK01038432">
    <property type="protein sequence ID" value="VDP61121.1"/>
    <property type="molecule type" value="Genomic_DNA"/>
</dbReference>
<accession>A0A183KME8</accession>
<evidence type="ECO:0000313" key="3">
    <source>
        <dbReference type="WBParaSite" id="SCUD_0001622401-mRNA-1"/>
    </source>
</evidence>
<name>A0A183KME8_9TREM</name>
<evidence type="ECO:0000313" key="1">
    <source>
        <dbReference type="EMBL" id="VDP61121.1"/>
    </source>
</evidence>
<dbReference type="WBParaSite" id="SCUD_0001622401-mRNA-1">
    <property type="protein sequence ID" value="SCUD_0001622401-mRNA-1"/>
    <property type="gene ID" value="SCUD_0001622401"/>
</dbReference>
<gene>
    <name evidence="1" type="ORF">SCUD_LOCUS16221</name>
</gene>
<dbReference type="Proteomes" id="UP000279833">
    <property type="component" value="Unassembled WGS sequence"/>
</dbReference>